<keyword evidence="2" id="KW-1185">Reference proteome</keyword>
<dbReference type="RefSeq" id="WP_286215226.1">
    <property type="nucleotide sequence ID" value="NZ_AP027736.1"/>
</dbReference>
<dbReference type="EMBL" id="BAABRR010000012">
    <property type="protein sequence ID" value="GAA5519705.1"/>
    <property type="molecule type" value="Genomic_DNA"/>
</dbReference>
<dbReference type="SUPFAM" id="SSF53271">
    <property type="entry name" value="PRTase-like"/>
    <property type="match status" value="1"/>
</dbReference>
<dbReference type="InterPro" id="IPR051910">
    <property type="entry name" value="ComF/GntX_DNA_util-trans"/>
</dbReference>
<protein>
    <recommendedName>
        <fullName evidence="3">ComF family protein</fullName>
    </recommendedName>
</protein>
<evidence type="ECO:0000313" key="2">
    <source>
        <dbReference type="Proteomes" id="UP001426770"/>
    </source>
</evidence>
<accession>A0ABP9WLK7</accession>
<dbReference type="InterPro" id="IPR029057">
    <property type="entry name" value="PRTase-like"/>
</dbReference>
<dbReference type="PANTHER" id="PTHR47505">
    <property type="entry name" value="DNA UTILIZATION PROTEIN YHGH"/>
    <property type="match status" value="1"/>
</dbReference>
<gene>
    <name evidence="1" type="ORF">Lsed01_02158</name>
</gene>
<comment type="caution">
    <text evidence="1">The sequence shown here is derived from an EMBL/GenBank/DDBJ whole genome shotgun (WGS) entry which is preliminary data.</text>
</comment>
<proteinExistence type="predicted"/>
<dbReference type="PANTHER" id="PTHR47505:SF1">
    <property type="entry name" value="DNA UTILIZATION PROTEIN YHGH"/>
    <property type="match status" value="1"/>
</dbReference>
<evidence type="ECO:0000313" key="1">
    <source>
        <dbReference type="EMBL" id="GAA5519705.1"/>
    </source>
</evidence>
<organism evidence="1 2">
    <name type="scientific">Demequina sediminis</name>
    <dbReference type="NCBI Taxonomy" id="1930058"/>
    <lineage>
        <taxon>Bacteria</taxon>
        <taxon>Bacillati</taxon>
        <taxon>Actinomycetota</taxon>
        <taxon>Actinomycetes</taxon>
        <taxon>Micrococcales</taxon>
        <taxon>Demequinaceae</taxon>
        <taxon>Demequina</taxon>
    </lineage>
</organism>
<sequence>MEGRPPGPLARVARLVVPVECPGCGLPDVKWCEECESQWWEEPLRCDSGAPRLGALAPRLPVWSVTELDGPAHALIGAWKDAGRRDLARLFEPAMARAAARIAPALAAVGGVDRWCVVPCPARAAHTRSRGANLPLGLARAAAAGLEAAGVRVSVADVLAPSRGSSRGAGDRGRWRAGGAALRRGADREGVAPVVLVDDVLTTGATLARAARALGASGLVPVAGIVLASAPGPTRWRDRPPGALL</sequence>
<dbReference type="Gene3D" id="3.40.50.2020">
    <property type="match status" value="1"/>
</dbReference>
<evidence type="ECO:0008006" key="3">
    <source>
        <dbReference type="Google" id="ProtNLM"/>
    </source>
</evidence>
<name>A0ABP9WLK7_9MICO</name>
<dbReference type="Proteomes" id="UP001426770">
    <property type="component" value="Unassembled WGS sequence"/>
</dbReference>
<reference evidence="1 2" key="1">
    <citation type="submission" date="2024-02" db="EMBL/GenBank/DDBJ databases">
        <title>Lysinimicrobium sediminis NBRC 112286.</title>
        <authorList>
            <person name="Ichikawa N."/>
            <person name="Katano-Makiyama Y."/>
            <person name="Hidaka K."/>
        </authorList>
    </citation>
    <scope>NUCLEOTIDE SEQUENCE [LARGE SCALE GENOMIC DNA]</scope>
    <source>
        <strain evidence="1 2">NBRC 112286</strain>
    </source>
</reference>